<dbReference type="Pfam" id="PF00083">
    <property type="entry name" value="Sugar_tr"/>
    <property type="match status" value="2"/>
</dbReference>
<keyword evidence="9" id="KW-1185">Reference proteome</keyword>
<feature type="region of interest" description="Disordered" evidence="5">
    <location>
        <begin position="1"/>
        <end position="29"/>
    </location>
</feature>
<dbReference type="InterPro" id="IPR005829">
    <property type="entry name" value="Sugar_transporter_CS"/>
</dbReference>
<feature type="transmembrane region" description="Helical" evidence="6">
    <location>
        <begin position="177"/>
        <end position="196"/>
    </location>
</feature>
<keyword evidence="3 6" id="KW-1133">Transmembrane helix</keyword>
<evidence type="ECO:0000256" key="1">
    <source>
        <dbReference type="ARBA" id="ARBA00004141"/>
    </source>
</evidence>
<dbReference type="SUPFAM" id="SSF103473">
    <property type="entry name" value="MFS general substrate transporter"/>
    <property type="match status" value="1"/>
</dbReference>
<dbReference type="PROSITE" id="PS50850">
    <property type="entry name" value="MFS"/>
    <property type="match status" value="1"/>
</dbReference>
<feature type="domain" description="Major facilitator superfamily (MFS) profile" evidence="7">
    <location>
        <begin position="62"/>
        <end position="508"/>
    </location>
</feature>
<dbReference type="EMBL" id="SGPK01000485">
    <property type="protein sequence ID" value="THH03209.1"/>
    <property type="molecule type" value="Genomic_DNA"/>
</dbReference>
<dbReference type="PROSITE" id="PS00216">
    <property type="entry name" value="SUGAR_TRANSPORT_1"/>
    <property type="match status" value="1"/>
</dbReference>
<dbReference type="OrthoDB" id="433512at2759"/>
<dbReference type="PANTHER" id="PTHR24064">
    <property type="entry name" value="SOLUTE CARRIER FAMILY 22 MEMBER"/>
    <property type="match status" value="1"/>
</dbReference>
<keyword evidence="4 6" id="KW-0472">Membrane</keyword>
<feature type="transmembrane region" description="Helical" evidence="6">
    <location>
        <begin position="216"/>
        <end position="237"/>
    </location>
</feature>
<evidence type="ECO:0000259" key="7">
    <source>
        <dbReference type="PROSITE" id="PS50850"/>
    </source>
</evidence>
<dbReference type="Proteomes" id="UP000308199">
    <property type="component" value="Unassembled WGS sequence"/>
</dbReference>
<comment type="caution">
    <text evidence="8">The sequence shown here is derived from an EMBL/GenBank/DDBJ whole genome shotgun (WGS) entry which is preliminary data.</text>
</comment>
<evidence type="ECO:0000256" key="3">
    <source>
        <dbReference type="ARBA" id="ARBA00022989"/>
    </source>
</evidence>
<protein>
    <recommendedName>
        <fullName evidence="7">Major facilitator superfamily (MFS) profile domain-containing protein</fullName>
    </recommendedName>
</protein>
<feature type="transmembrane region" description="Helical" evidence="6">
    <location>
        <begin position="62"/>
        <end position="91"/>
    </location>
</feature>
<dbReference type="Gene3D" id="1.20.1250.20">
    <property type="entry name" value="MFS general substrate transporter like domains"/>
    <property type="match status" value="2"/>
</dbReference>
<feature type="transmembrane region" description="Helical" evidence="6">
    <location>
        <begin position="415"/>
        <end position="431"/>
    </location>
</feature>
<feature type="transmembrane region" description="Helical" evidence="6">
    <location>
        <begin position="485"/>
        <end position="503"/>
    </location>
</feature>
<evidence type="ECO:0000256" key="6">
    <source>
        <dbReference type="SAM" id="Phobius"/>
    </source>
</evidence>
<feature type="transmembrane region" description="Helical" evidence="6">
    <location>
        <begin position="384"/>
        <end position="403"/>
    </location>
</feature>
<dbReference type="AlphaFoldDB" id="A0A4S4KWN0"/>
<dbReference type="InterPro" id="IPR005828">
    <property type="entry name" value="MFS_sugar_transport-like"/>
</dbReference>
<evidence type="ECO:0000313" key="9">
    <source>
        <dbReference type="Proteomes" id="UP000308199"/>
    </source>
</evidence>
<dbReference type="InterPro" id="IPR020846">
    <property type="entry name" value="MFS_dom"/>
</dbReference>
<feature type="transmembrane region" description="Helical" evidence="6">
    <location>
        <begin position="138"/>
        <end position="165"/>
    </location>
</feature>
<evidence type="ECO:0000256" key="5">
    <source>
        <dbReference type="SAM" id="MobiDB-lite"/>
    </source>
</evidence>
<evidence type="ECO:0000313" key="8">
    <source>
        <dbReference type="EMBL" id="THH03209.1"/>
    </source>
</evidence>
<reference evidence="8 9" key="1">
    <citation type="submission" date="2019-02" db="EMBL/GenBank/DDBJ databases">
        <title>Genome sequencing of the rare red list fungi Phellinidium pouzarii.</title>
        <authorList>
            <person name="Buettner E."/>
            <person name="Kellner H."/>
        </authorList>
    </citation>
    <scope>NUCLEOTIDE SEQUENCE [LARGE SCALE GENOMIC DNA]</scope>
    <source>
        <strain evidence="8 9">DSM 108285</strain>
    </source>
</reference>
<dbReference type="InterPro" id="IPR036259">
    <property type="entry name" value="MFS_trans_sf"/>
</dbReference>
<proteinExistence type="predicted"/>
<name>A0A4S4KWN0_9AGAM</name>
<comment type="subcellular location">
    <subcellularLocation>
        <location evidence="1">Membrane</location>
        <topology evidence="1">Multi-pass membrane protein</topology>
    </subcellularLocation>
</comment>
<evidence type="ECO:0000256" key="4">
    <source>
        <dbReference type="ARBA" id="ARBA00023136"/>
    </source>
</evidence>
<dbReference type="GO" id="GO:0022857">
    <property type="term" value="F:transmembrane transporter activity"/>
    <property type="evidence" value="ECO:0007669"/>
    <property type="project" value="InterPro"/>
</dbReference>
<keyword evidence="2 6" id="KW-0812">Transmembrane</keyword>
<dbReference type="GO" id="GO:0016020">
    <property type="term" value="C:membrane"/>
    <property type="evidence" value="ECO:0007669"/>
    <property type="project" value="UniProtKB-SubCell"/>
</dbReference>
<sequence length="537" mass="58506">MIPEEEALLSSRPISPSTMNQEDVSEKPGGHSAQVAYALNERRRQALAEVDNAPFSRFHMKIIIITGVGFFTDSYDIFAINIASTMLGYVYGKSQVLSDNQNLGVKVAVPAGTVFGQLIFGWLADVLGRKRMYGVEMIIMVVACFGQALAGQAHAVNIIAVIVVWRFIHRGRLITAVGAAQGWGGFAGALVGLIIVSAFKSSLLNDDPTDLKTCDFMWRLLIGLGAVPGSIAVYYRLTIPETPRFTMDIERNVQQASNDIENFFATGTFKVDPDAVIQRVAAPKASRRDFCAYFSKWENLKILIGACWSWFAIDIAFYGLGLNTAIILTAIGFGTPSSDFTGTNAVYQNLKNICIGNLVLTVAGQIPGAYMTVWLVDIWGRKPIQLMGFAVLTALFVIMGFAYEKLNDTIAGTKVFVFLYCLSNFFSNFGPNGTVSLVPGEAFPTRYRSTAFGMAAASGKIGAVISQVGFARLKDIGGENRFVKHILEIFALFMLSGIFSTMLEPETMGRTLEDLSNEDQDVFIVGIAGQKDDDQGD</sequence>
<dbReference type="CDD" id="cd17364">
    <property type="entry name" value="MFS_PhT"/>
    <property type="match status" value="1"/>
</dbReference>
<feature type="transmembrane region" description="Helical" evidence="6">
    <location>
        <begin position="302"/>
        <end position="331"/>
    </location>
</feature>
<organism evidence="8 9">
    <name type="scientific">Phellinidium pouzarii</name>
    <dbReference type="NCBI Taxonomy" id="167371"/>
    <lineage>
        <taxon>Eukaryota</taxon>
        <taxon>Fungi</taxon>
        <taxon>Dikarya</taxon>
        <taxon>Basidiomycota</taxon>
        <taxon>Agaricomycotina</taxon>
        <taxon>Agaricomycetes</taxon>
        <taxon>Hymenochaetales</taxon>
        <taxon>Hymenochaetaceae</taxon>
        <taxon>Phellinidium</taxon>
    </lineage>
</organism>
<feature type="compositionally biased region" description="Polar residues" evidence="5">
    <location>
        <begin position="12"/>
        <end position="22"/>
    </location>
</feature>
<gene>
    <name evidence="8" type="ORF">EW145_g6442</name>
</gene>
<feature type="transmembrane region" description="Helical" evidence="6">
    <location>
        <begin position="103"/>
        <end position="123"/>
    </location>
</feature>
<evidence type="ECO:0000256" key="2">
    <source>
        <dbReference type="ARBA" id="ARBA00022692"/>
    </source>
</evidence>
<accession>A0A4S4KWN0</accession>
<feature type="transmembrane region" description="Helical" evidence="6">
    <location>
        <begin position="451"/>
        <end position="473"/>
    </location>
</feature>